<evidence type="ECO:0000313" key="1">
    <source>
        <dbReference type="EMBL" id="ROP81041.1"/>
    </source>
</evidence>
<gene>
    <name evidence="1" type="ORF">EDC65_5376</name>
</gene>
<dbReference type="AlphaFoldDB" id="A0A3N1KJN5"/>
<dbReference type="PANTHER" id="PTHR38436">
    <property type="entry name" value="POLYKETIDE CYCLASE SNOAL-LIKE DOMAIN"/>
    <property type="match status" value="1"/>
</dbReference>
<dbReference type="InterPro" id="IPR009959">
    <property type="entry name" value="Cyclase_SnoaL-like"/>
</dbReference>
<organism evidence="1 2">
    <name type="scientific">Stella humosa</name>
    <dbReference type="NCBI Taxonomy" id="94"/>
    <lineage>
        <taxon>Bacteria</taxon>
        <taxon>Pseudomonadati</taxon>
        <taxon>Pseudomonadota</taxon>
        <taxon>Alphaproteobacteria</taxon>
        <taxon>Rhodospirillales</taxon>
        <taxon>Stellaceae</taxon>
        <taxon>Stella</taxon>
    </lineage>
</organism>
<dbReference type="Gene3D" id="3.10.450.50">
    <property type="match status" value="1"/>
</dbReference>
<dbReference type="PANTHER" id="PTHR38436:SF3">
    <property type="entry name" value="CARBOXYMETHYLENEBUTENOLIDASE-RELATED"/>
    <property type="match status" value="1"/>
</dbReference>
<keyword evidence="2" id="KW-1185">Reference proteome</keyword>
<dbReference type="SUPFAM" id="SSF54427">
    <property type="entry name" value="NTF2-like"/>
    <property type="match status" value="1"/>
</dbReference>
<sequence length="176" mass="19148">MTDPDLSKKLDAIFGAHMEAELAGDLDRTLATMSDNPHIVNIPTMVGGQGAAGVRTFYANRLIGQFFPPDVKFDFLSRTYSTVRLVDELIISFTHTTRIDWMLPGVEPTGRRVEVVFVVIVGLEGDKVSYEHILWDQANVLVQIGLLDPKGLPVAGAGAAAKLRNPALPDPFFGEG</sequence>
<evidence type="ECO:0000313" key="2">
    <source>
        <dbReference type="Proteomes" id="UP000278222"/>
    </source>
</evidence>
<accession>A0A3N1KJN5</accession>
<dbReference type="Proteomes" id="UP000278222">
    <property type="component" value="Unassembled WGS sequence"/>
</dbReference>
<dbReference type="OrthoDB" id="9771666at2"/>
<protein>
    <submittedName>
        <fullName evidence="1">Carboxymethylenebutenolidase</fullName>
    </submittedName>
</protein>
<name>A0A3N1KJN5_9PROT</name>
<comment type="caution">
    <text evidence="1">The sequence shown here is derived from an EMBL/GenBank/DDBJ whole genome shotgun (WGS) entry which is preliminary data.</text>
</comment>
<reference evidence="1 2" key="1">
    <citation type="submission" date="2018-11" db="EMBL/GenBank/DDBJ databases">
        <title>Genomic Encyclopedia of Type Strains, Phase IV (KMG-IV): sequencing the most valuable type-strain genomes for metagenomic binning, comparative biology and taxonomic classification.</title>
        <authorList>
            <person name="Goeker M."/>
        </authorList>
    </citation>
    <scope>NUCLEOTIDE SEQUENCE [LARGE SCALE GENOMIC DNA]</scope>
    <source>
        <strain evidence="1 2">DSM 5900</strain>
    </source>
</reference>
<dbReference type="GO" id="GO:0030638">
    <property type="term" value="P:polyketide metabolic process"/>
    <property type="evidence" value="ECO:0007669"/>
    <property type="project" value="InterPro"/>
</dbReference>
<dbReference type="EMBL" id="RJKX01000019">
    <property type="protein sequence ID" value="ROP81041.1"/>
    <property type="molecule type" value="Genomic_DNA"/>
</dbReference>
<proteinExistence type="predicted"/>
<dbReference type="InterPro" id="IPR032710">
    <property type="entry name" value="NTF2-like_dom_sf"/>
</dbReference>
<dbReference type="RefSeq" id="WP_123695518.1">
    <property type="nucleotide sequence ID" value="NZ_AP019700.1"/>
</dbReference>